<gene>
    <name evidence="2" type="ORF">UXM345_LOCUS31591</name>
</gene>
<evidence type="ECO:0000313" key="3">
    <source>
        <dbReference type="Proteomes" id="UP000663842"/>
    </source>
</evidence>
<organism evidence="2 3">
    <name type="scientific">Rotaria magnacalcarata</name>
    <dbReference type="NCBI Taxonomy" id="392030"/>
    <lineage>
        <taxon>Eukaryota</taxon>
        <taxon>Metazoa</taxon>
        <taxon>Spiralia</taxon>
        <taxon>Gnathifera</taxon>
        <taxon>Rotifera</taxon>
        <taxon>Eurotatoria</taxon>
        <taxon>Bdelloidea</taxon>
        <taxon>Philodinida</taxon>
        <taxon>Philodinidae</taxon>
        <taxon>Rotaria</taxon>
    </lineage>
</organism>
<feature type="region of interest" description="Disordered" evidence="1">
    <location>
        <begin position="1"/>
        <end position="30"/>
    </location>
</feature>
<proteinExistence type="predicted"/>
<sequence>MERGGISRGFMQRGDHVCQPGGISHGITDPVSRGIINRGALIGNRGNLQRAWSRYHKPRCTNRQSR</sequence>
<dbReference type="EMBL" id="CAJOBF010009014">
    <property type="protein sequence ID" value="CAF4267003.1"/>
    <property type="molecule type" value="Genomic_DNA"/>
</dbReference>
<evidence type="ECO:0000313" key="2">
    <source>
        <dbReference type="EMBL" id="CAF4267003.1"/>
    </source>
</evidence>
<name>A0A820FNV9_9BILA</name>
<comment type="caution">
    <text evidence="2">The sequence shown here is derived from an EMBL/GenBank/DDBJ whole genome shotgun (WGS) entry which is preliminary data.</text>
</comment>
<accession>A0A820FNV9</accession>
<feature type="non-terminal residue" evidence="2">
    <location>
        <position position="1"/>
    </location>
</feature>
<protein>
    <submittedName>
        <fullName evidence="2">Uncharacterized protein</fullName>
    </submittedName>
</protein>
<reference evidence="2" key="1">
    <citation type="submission" date="2021-02" db="EMBL/GenBank/DDBJ databases">
        <authorList>
            <person name="Nowell W R."/>
        </authorList>
    </citation>
    <scope>NUCLEOTIDE SEQUENCE</scope>
</reference>
<evidence type="ECO:0000256" key="1">
    <source>
        <dbReference type="SAM" id="MobiDB-lite"/>
    </source>
</evidence>
<dbReference type="AlphaFoldDB" id="A0A820FNV9"/>
<dbReference type="Proteomes" id="UP000663842">
    <property type="component" value="Unassembled WGS sequence"/>
</dbReference>